<gene>
    <name evidence="5" type="ORF">H8Z76_01835</name>
</gene>
<dbReference type="PANTHER" id="PTHR30404">
    <property type="entry name" value="N-ACETYLMURAMOYL-L-ALANINE AMIDASE"/>
    <property type="match status" value="1"/>
</dbReference>
<dbReference type="SUPFAM" id="SSF53187">
    <property type="entry name" value="Zn-dependent exopeptidases"/>
    <property type="match status" value="1"/>
</dbReference>
<evidence type="ECO:0000256" key="2">
    <source>
        <dbReference type="SAM" id="MobiDB-lite"/>
    </source>
</evidence>
<feature type="signal peptide" evidence="3">
    <location>
        <begin position="1"/>
        <end position="28"/>
    </location>
</feature>
<dbReference type="Proteomes" id="UP000621540">
    <property type="component" value="Unassembled WGS sequence"/>
</dbReference>
<keyword evidence="1" id="KW-0378">Hydrolase</keyword>
<dbReference type="EMBL" id="JACOQH010000001">
    <property type="protein sequence ID" value="MBC5752776.1"/>
    <property type="molecule type" value="Genomic_DNA"/>
</dbReference>
<dbReference type="InterPro" id="IPR002901">
    <property type="entry name" value="MGlyc_endo_b_GlcNAc-like_dom"/>
</dbReference>
<evidence type="ECO:0000259" key="4">
    <source>
        <dbReference type="SMART" id="SM00646"/>
    </source>
</evidence>
<evidence type="ECO:0000313" key="5">
    <source>
        <dbReference type="EMBL" id="MBC5752776.1"/>
    </source>
</evidence>
<feature type="compositionally biased region" description="Acidic residues" evidence="2">
    <location>
        <begin position="97"/>
        <end position="126"/>
    </location>
</feature>
<reference evidence="5 6" key="1">
    <citation type="submission" date="2020-08" db="EMBL/GenBank/DDBJ databases">
        <title>Genome public.</title>
        <authorList>
            <person name="Liu C."/>
            <person name="Sun Q."/>
        </authorList>
    </citation>
    <scope>NUCLEOTIDE SEQUENCE [LARGE SCALE GENOMIC DNA]</scope>
    <source>
        <strain evidence="5 6">BX0805</strain>
    </source>
</reference>
<comment type="caution">
    <text evidence="5">The sequence shown here is derived from an EMBL/GenBank/DDBJ whole genome shotgun (WGS) entry which is preliminary data.</text>
</comment>
<name>A0ABR7I758_9FIRM</name>
<organism evidence="5 6">
    <name type="scientific">Roseburia yibonii</name>
    <dbReference type="NCBI Taxonomy" id="2763063"/>
    <lineage>
        <taxon>Bacteria</taxon>
        <taxon>Bacillati</taxon>
        <taxon>Bacillota</taxon>
        <taxon>Clostridia</taxon>
        <taxon>Lachnospirales</taxon>
        <taxon>Lachnospiraceae</taxon>
        <taxon>Roseburia</taxon>
    </lineage>
</organism>
<dbReference type="PANTHER" id="PTHR30404:SF0">
    <property type="entry name" value="N-ACETYLMURAMOYL-L-ALANINE AMIDASE AMIC"/>
    <property type="match status" value="1"/>
</dbReference>
<keyword evidence="6" id="KW-1185">Reference proteome</keyword>
<evidence type="ECO:0000256" key="1">
    <source>
        <dbReference type="ARBA" id="ARBA00022801"/>
    </source>
</evidence>
<sequence>MKNLKKRMAAICMALLVSTSMLPLDAFAAEYTGSTESATEVTTDVPVSGDTEQPATEVPVDTEQPATEVPVDTEQQTEAPADTEQAVESDAAAYEAVEAEAEEDAAMEEQMDAEDEALEEEDDTEEADTLLAGSINYLTVDAAQIQAPGTQNVVVSIGSDDTTVDSATLSYKNVTTGEEKTVAAGTIKPGAVLFSMSYSDTSERSVYQLSGVTYTIGKQTFYADFAANGIDAKYGVNQETETNPDAVMTDDKADEEAQTDLDGAISVVSIDENGNEVQESSIAEAIDAASEGTPESAVSVQSADETLLTAKNVVVVLDPGHGGSDSGTTGGGLKEKDLNLKIAQYCKAELEQYYGVTVYMTRTTDTYVSLDDRTTMAKNWGANVIVSIHINNSSSTSASGVEIYYPNSNYNSQIGSQGSALASRILSQLTALGLTNRGTKIRNANDTTYPDGSKADYYSIIRNAKIKGFPGIIVEHAFLSNSKDVSFLSSDANLKRVGVADATGIAQYFGLSKQASMSIDSITTTESKGALTVNVGYTTNASGIQFRYTYYDVNKGSWGLISEWTTASSVKWKPTPGTYWIQVSAIDSNNIAKVSTVGFQNNTDYSKSYLALNGICYQVKDHSIDAGVAYETDASSVQFRWLAYNLKTQEWSSISDWYAGNWTTWYAKAGDYWLYVEAKTNDGVTKNYTICFHAAEDHTNDYVNLNGICYQIKDHSIDVGVAYDSGDPKVKFRWQAYNLDTGGWETIADWNGGNWATWTPHAGNYWLQAQATTSSGTVAAYTICFAATKDYSADYIKVNGVCVVQSTGKVDLGASYESNDSNVQFMWQIYDLSSSQWTTITTWTGANWTTWKPASGSYWIYVTARTSKGSTATFCQGVTLNMGYAIMGSSGTTLTQMINYYNSKAIYPTFYMYSDAPTIMDFCRIYVEECTAEGVKPEVAFCQTMKETGFLTFGGDVSITQYNFAGLGATGNGATGDSFSSVREGVRAQVQHLKAYASTASLSYPCVDKRFSYVSRGCAPYVEWLGISENPYGKGWATAKKYGYSIVNGYISKLLAAAK</sequence>
<dbReference type="RefSeq" id="WP_186981478.1">
    <property type="nucleotide sequence ID" value="NZ_JACOQH010000001.1"/>
</dbReference>
<protein>
    <submittedName>
        <fullName evidence="5">N-acetylmuramoyl-L-alanine amidase</fullName>
    </submittedName>
</protein>
<dbReference type="CDD" id="cd02696">
    <property type="entry name" value="MurNAc-LAA"/>
    <property type="match status" value="1"/>
</dbReference>
<dbReference type="Gene3D" id="3.40.630.40">
    <property type="entry name" value="Zn-dependent exopeptidases"/>
    <property type="match status" value="1"/>
</dbReference>
<keyword evidence="3" id="KW-0732">Signal</keyword>
<dbReference type="Pfam" id="PF01832">
    <property type="entry name" value="Glucosaminidase"/>
    <property type="match status" value="1"/>
</dbReference>
<feature type="domain" description="MurNAc-LAA" evidence="4">
    <location>
        <begin position="374"/>
        <end position="506"/>
    </location>
</feature>
<dbReference type="Pfam" id="PF01520">
    <property type="entry name" value="Amidase_3"/>
    <property type="match status" value="1"/>
</dbReference>
<dbReference type="InterPro" id="IPR050695">
    <property type="entry name" value="N-acetylmuramoyl_amidase_3"/>
</dbReference>
<feature type="chain" id="PRO_5046973652" evidence="3">
    <location>
        <begin position="29"/>
        <end position="1059"/>
    </location>
</feature>
<dbReference type="SMART" id="SM00646">
    <property type="entry name" value="Ami_3"/>
    <property type="match status" value="1"/>
</dbReference>
<evidence type="ECO:0000256" key="3">
    <source>
        <dbReference type="SAM" id="SignalP"/>
    </source>
</evidence>
<feature type="region of interest" description="Disordered" evidence="2">
    <location>
        <begin position="34"/>
        <end position="126"/>
    </location>
</feature>
<accession>A0ABR7I758</accession>
<proteinExistence type="predicted"/>
<feature type="compositionally biased region" description="Low complexity" evidence="2">
    <location>
        <begin position="86"/>
        <end position="96"/>
    </location>
</feature>
<dbReference type="InterPro" id="IPR002508">
    <property type="entry name" value="MurNAc-LAA_cat"/>
</dbReference>
<evidence type="ECO:0000313" key="6">
    <source>
        <dbReference type="Proteomes" id="UP000621540"/>
    </source>
</evidence>